<feature type="transmembrane region" description="Helical" evidence="7">
    <location>
        <begin position="168"/>
        <end position="191"/>
    </location>
</feature>
<reference evidence="9" key="1">
    <citation type="submission" date="2020-09" db="EMBL/GenBank/DDBJ databases">
        <title>A novel bacterium of genus Paenibacillus, isolated from South China Sea.</title>
        <authorList>
            <person name="Huang H."/>
            <person name="Mo K."/>
            <person name="Hu Y."/>
        </authorList>
    </citation>
    <scope>NUCLEOTIDE SEQUENCE</scope>
    <source>
        <strain evidence="9">IB182493</strain>
    </source>
</reference>
<evidence type="ECO:0000313" key="10">
    <source>
        <dbReference type="Proteomes" id="UP000632125"/>
    </source>
</evidence>
<keyword evidence="4 7" id="KW-0812">Transmembrane</keyword>
<sequence>MNMPAMRSVQTAVQKKLTVDRRFLYMRRTRSIAENTFYYLLLFTLSFVFVYPLLYMISQSLMRPSDIADATIRWIPKSFELNNYAEAFKSINYFNGLINSAWISLGSAVLQIISCSFIGYGFARYQFPGKGLWMALLIFTFLVPPTTIVVPLYIFYSDLGWINTLFPFIFPSAMGFGLKGALFVLIFIQFYRGLPKVMEEAARIDGAGAFRTYWTIMFPLAKPAMIVVFLFSVVWHWNDVFQPNMYLLIPDYFNLAQNLATFHGNANADSLQQLGQQVQQSDMLGSAPTLMNQIMAAVMLTILPILILYLFVQRAFVQGIERSGIAGE</sequence>
<feature type="domain" description="ABC transmembrane type-1" evidence="8">
    <location>
        <begin position="97"/>
        <end position="312"/>
    </location>
</feature>
<keyword evidence="6 7" id="KW-0472">Membrane</keyword>
<dbReference type="InterPro" id="IPR000515">
    <property type="entry name" value="MetI-like"/>
</dbReference>
<dbReference type="SUPFAM" id="SSF161098">
    <property type="entry name" value="MetI-like"/>
    <property type="match status" value="1"/>
</dbReference>
<feature type="transmembrane region" description="Helical" evidence="7">
    <location>
        <begin position="290"/>
        <end position="312"/>
    </location>
</feature>
<evidence type="ECO:0000256" key="2">
    <source>
        <dbReference type="ARBA" id="ARBA00022448"/>
    </source>
</evidence>
<accession>A0A927H4D8</accession>
<feature type="transmembrane region" description="Helical" evidence="7">
    <location>
        <begin position="101"/>
        <end position="123"/>
    </location>
</feature>
<keyword evidence="5 7" id="KW-1133">Transmembrane helix</keyword>
<evidence type="ECO:0000256" key="7">
    <source>
        <dbReference type="RuleBase" id="RU363032"/>
    </source>
</evidence>
<feature type="transmembrane region" description="Helical" evidence="7">
    <location>
        <begin position="135"/>
        <end position="156"/>
    </location>
</feature>
<gene>
    <name evidence="9" type="ORF">IDH41_04360</name>
</gene>
<organism evidence="9 10">
    <name type="scientific">Paenibacillus arenilitoris</name>
    <dbReference type="NCBI Taxonomy" id="2772299"/>
    <lineage>
        <taxon>Bacteria</taxon>
        <taxon>Bacillati</taxon>
        <taxon>Bacillota</taxon>
        <taxon>Bacilli</taxon>
        <taxon>Bacillales</taxon>
        <taxon>Paenibacillaceae</taxon>
        <taxon>Paenibacillus</taxon>
    </lineage>
</organism>
<proteinExistence type="inferred from homology"/>
<keyword evidence="2 7" id="KW-0813">Transport</keyword>
<comment type="caution">
    <text evidence="9">The sequence shown here is derived from an EMBL/GenBank/DDBJ whole genome shotgun (WGS) entry which is preliminary data.</text>
</comment>
<evidence type="ECO:0000256" key="1">
    <source>
        <dbReference type="ARBA" id="ARBA00004651"/>
    </source>
</evidence>
<comment type="similarity">
    <text evidence="7">Belongs to the binding-protein-dependent transport system permease family.</text>
</comment>
<evidence type="ECO:0000256" key="5">
    <source>
        <dbReference type="ARBA" id="ARBA00022989"/>
    </source>
</evidence>
<evidence type="ECO:0000256" key="6">
    <source>
        <dbReference type="ARBA" id="ARBA00023136"/>
    </source>
</evidence>
<evidence type="ECO:0000256" key="4">
    <source>
        <dbReference type="ARBA" id="ARBA00022692"/>
    </source>
</evidence>
<keyword evidence="10" id="KW-1185">Reference proteome</keyword>
<dbReference type="GO" id="GO:0005886">
    <property type="term" value="C:plasma membrane"/>
    <property type="evidence" value="ECO:0007669"/>
    <property type="project" value="UniProtKB-SubCell"/>
</dbReference>
<feature type="transmembrane region" description="Helical" evidence="7">
    <location>
        <begin position="36"/>
        <end position="57"/>
    </location>
</feature>
<evidence type="ECO:0000256" key="3">
    <source>
        <dbReference type="ARBA" id="ARBA00022475"/>
    </source>
</evidence>
<dbReference type="PANTHER" id="PTHR43744:SF6">
    <property type="entry name" value="ABC TRANSPORTER PERMEASE PROTEIN YESQ-RELATED"/>
    <property type="match status" value="1"/>
</dbReference>
<keyword evidence="3" id="KW-1003">Cell membrane</keyword>
<dbReference type="InterPro" id="IPR035906">
    <property type="entry name" value="MetI-like_sf"/>
</dbReference>
<dbReference type="Pfam" id="PF00528">
    <property type="entry name" value="BPD_transp_1"/>
    <property type="match status" value="1"/>
</dbReference>
<feature type="transmembrane region" description="Helical" evidence="7">
    <location>
        <begin position="212"/>
        <end position="237"/>
    </location>
</feature>
<dbReference type="Proteomes" id="UP000632125">
    <property type="component" value="Unassembled WGS sequence"/>
</dbReference>
<dbReference type="PANTHER" id="PTHR43744">
    <property type="entry name" value="ABC TRANSPORTER PERMEASE PROTEIN MG189-RELATED-RELATED"/>
    <property type="match status" value="1"/>
</dbReference>
<protein>
    <submittedName>
        <fullName evidence="9">Carbohydrate ABC transporter permease</fullName>
    </submittedName>
</protein>
<dbReference type="AlphaFoldDB" id="A0A927H4D8"/>
<dbReference type="Gene3D" id="1.10.3720.10">
    <property type="entry name" value="MetI-like"/>
    <property type="match status" value="1"/>
</dbReference>
<evidence type="ECO:0000259" key="8">
    <source>
        <dbReference type="PROSITE" id="PS50928"/>
    </source>
</evidence>
<dbReference type="PROSITE" id="PS50928">
    <property type="entry name" value="ABC_TM1"/>
    <property type="match status" value="1"/>
</dbReference>
<dbReference type="CDD" id="cd06261">
    <property type="entry name" value="TM_PBP2"/>
    <property type="match status" value="1"/>
</dbReference>
<evidence type="ECO:0000313" key="9">
    <source>
        <dbReference type="EMBL" id="MBD2867800.1"/>
    </source>
</evidence>
<dbReference type="GO" id="GO:0055085">
    <property type="term" value="P:transmembrane transport"/>
    <property type="evidence" value="ECO:0007669"/>
    <property type="project" value="InterPro"/>
</dbReference>
<name>A0A927H4D8_9BACL</name>
<dbReference type="EMBL" id="JACXIY010000005">
    <property type="protein sequence ID" value="MBD2867800.1"/>
    <property type="molecule type" value="Genomic_DNA"/>
</dbReference>
<comment type="subcellular location">
    <subcellularLocation>
        <location evidence="1 7">Cell membrane</location>
        <topology evidence="1 7">Multi-pass membrane protein</topology>
    </subcellularLocation>
</comment>